<dbReference type="InterPro" id="IPR008928">
    <property type="entry name" value="6-hairpin_glycosidase_sf"/>
</dbReference>
<evidence type="ECO:0000256" key="2">
    <source>
        <dbReference type="SAM" id="SignalP"/>
    </source>
</evidence>
<dbReference type="RefSeq" id="WP_029429043.1">
    <property type="nucleotide sequence ID" value="NZ_CP012801.1"/>
</dbReference>
<dbReference type="PANTHER" id="PTHR22901">
    <property type="entry name" value="SIALATE O-ACETYLESTERASE"/>
    <property type="match status" value="1"/>
</dbReference>
<evidence type="ECO:0000313" key="5">
    <source>
        <dbReference type="Proteomes" id="UP000061809"/>
    </source>
</evidence>
<proteinExistence type="predicted"/>
<keyword evidence="1 4" id="KW-0378">Hydrolase</keyword>
<feature type="chain" id="PRO_5006047383" evidence="2">
    <location>
        <begin position="24"/>
        <end position="843"/>
    </location>
</feature>
<gene>
    <name evidence="4" type="primary">yteR_6</name>
    <name evidence="4" type="ORF">BcellWH2_02091</name>
</gene>
<feature type="domain" description="Sialate O-acetylesterase" evidence="3">
    <location>
        <begin position="108"/>
        <end position="363"/>
    </location>
</feature>
<dbReference type="InterPro" id="IPR036514">
    <property type="entry name" value="SGNH_hydro_sf"/>
</dbReference>
<dbReference type="Gene3D" id="1.50.10.10">
    <property type="match status" value="1"/>
</dbReference>
<keyword evidence="4" id="KW-0326">Glycosidase</keyword>
<reference evidence="4 5" key="1">
    <citation type="journal article" date="2015" name="Science">
        <title>Genetic determinants of in vivo fitness and diet responsiveness in multiple human gut Bacteroides.</title>
        <authorList>
            <person name="Wu M."/>
            <person name="McNulty N.P."/>
            <person name="Rodionov D.A."/>
            <person name="Khoroshkin M.S."/>
            <person name="Griffin N.W."/>
            <person name="Cheng J."/>
            <person name="Latreille P."/>
            <person name="Kerstetter R.A."/>
            <person name="Terrapon N."/>
            <person name="Henrissat B."/>
            <person name="Osterman A.L."/>
            <person name="Gordon J.I."/>
        </authorList>
    </citation>
    <scope>NUCLEOTIDE SEQUENCE [LARGE SCALE GENOMIC DNA]</scope>
    <source>
        <strain evidence="4 5">WH2</strain>
    </source>
</reference>
<dbReference type="GO" id="GO:0102211">
    <property type="term" value="F:unsaturated rhamnogalacturonyl hydrolase activity"/>
    <property type="evidence" value="ECO:0007669"/>
    <property type="project" value="UniProtKB-EC"/>
</dbReference>
<feature type="signal peptide" evidence="2">
    <location>
        <begin position="1"/>
        <end position="23"/>
    </location>
</feature>
<dbReference type="GO" id="GO:0001681">
    <property type="term" value="F:sialate O-acetylesterase activity"/>
    <property type="evidence" value="ECO:0007669"/>
    <property type="project" value="InterPro"/>
</dbReference>
<dbReference type="Pfam" id="PF07470">
    <property type="entry name" value="Glyco_hydro_88"/>
    <property type="match status" value="1"/>
</dbReference>
<protein>
    <submittedName>
        <fullName evidence="4">Unsaturated rhamnogalacturonyl hydrolase YteR</fullName>
        <ecNumber evidence="4">3.2.1.172</ecNumber>
    </submittedName>
</protein>
<dbReference type="SUPFAM" id="SSF52266">
    <property type="entry name" value="SGNH hydrolase"/>
    <property type="match status" value="1"/>
</dbReference>
<dbReference type="Gene3D" id="3.40.50.1110">
    <property type="entry name" value="SGNH hydrolase"/>
    <property type="match status" value="1"/>
</dbReference>
<dbReference type="InterPro" id="IPR010905">
    <property type="entry name" value="Glyco_hydro_88"/>
</dbReference>
<accession>A0A0P0GAQ9</accession>
<name>A0A0P0GAQ9_9BACE</name>
<dbReference type="InterPro" id="IPR013783">
    <property type="entry name" value="Ig-like_fold"/>
</dbReference>
<dbReference type="PANTHER" id="PTHR22901:SF0">
    <property type="entry name" value="SIALATE O-ACETYLESTERASE"/>
    <property type="match status" value="1"/>
</dbReference>
<dbReference type="KEGG" id="bcel:BcellWH2_02091"/>
<dbReference type="EC" id="3.2.1.172" evidence="4"/>
<evidence type="ECO:0000313" key="4">
    <source>
        <dbReference type="EMBL" id="ALJ59334.1"/>
    </source>
</evidence>
<dbReference type="SUPFAM" id="SSF48208">
    <property type="entry name" value="Six-hairpin glycosidases"/>
    <property type="match status" value="1"/>
</dbReference>
<dbReference type="EMBL" id="CP012801">
    <property type="protein sequence ID" value="ALJ59334.1"/>
    <property type="molecule type" value="Genomic_DNA"/>
</dbReference>
<dbReference type="InterPro" id="IPR012341">
    <property type="entry name" value="6hp_glycosidase-like_sf"/>
</dbReference>
<dbReference type="GO" id="GO:0005975">
    <property type="term" value="P:carbohydrate metabolic process"/>
    <property type="evidence" value="ECO:0007669"/>
    <property type="project" value="InterPro"/>
</dbReference>
<organism evidence="4 5">
    <name type="scientific">Bacteroides cellulosilyticus</name>
    <dbReference type="NCBI Taxonomy" id="246787"/>
    <lineage>
        <taxon>Bacteria</taxon>
        <taxon>Pseudomonadati</taxon>
        <taxon>Bacteroidota</taxon>
        <taxon>Bacteroidia</taxon>
        <taxon>Bacteroidales</taxon>
        <taxon>Bacteroidaceae</taxon>
        <taxon>Bacteroides</taxon>
    </lineage>
</organism>
<dbReference type="Proteomes" id="UP000061809">
    <property type="component" value="Chromosome"/>
</dbReference>
<dbReference type="PATRIC" id="fig|246787.4.peg.2151"/>
<evidence type="ECO:0000256" key="1">
    <source>
        <dbReference type="ARBA" id="ARBA00022801"/>
    </source>
</evidence>
<dbReference type="Gene3D" id="2.60.40.10">
    <property type="entry name" value="Immunoglobulins"/>
    <property type="match status" value="1"/>
</dbReference>
<dbReference type="InterPro" id="IPR039329">
    <property type="entry name" value="SIAE"/>
</dbReference>
<keyword evidence="2" id="KW-0732">Signal</keyword>
<dbReference type="Pfam" id="PF03629">
    <property type="entry name" value="SASA"/>
    <property type="match status" value="1"/>
</dbReference>
<dbReference type="AlphaFoldDB" id="A0A0P0GAQ9"/>
<sequence>MKKLLGFSIFLVFVLIASLTAEAKVTLPAIFSDNMVLQQNTQVNVWGKAAPGEKVTVKASWLDKAVTAKAAANGKWTVKLKTPKAITNQSVTVSGENEITINNILIGEVWLCTGQSNMEFPVSRHPDVKWNTGMLNEAEELKDADYPEIRLFHVKHQLAHEGELDDCEGEWLVCNPKNLYDFSAVGFVFGRKLYKELKMPVGLIQSTWGGTHAESWTKLDVMKKNPLYADVLKDFALEGVKQQKNYCKVPATLWNGMIHPILGYTIKGNIWYQGESNSIRADKYQQVFTNMINSWRKEWKQPDMPFYFVQIAPHYGQPATIREAQLRTWQSGLKNVGMAVITDAGDSLDIHPRNKTVTGERLAAWALAKQYGKDVTYSGPLFKTMKVEGNKAVLSFDYADDGLMTPDNEPVKGFIVAGEDRRFYPATALIRGDKLEVSAPQVSVPVAVRYAYCNFFRVNLYNKAGFPATPFRTDTWEPDSYARWFADSEMVRFPKAYQLDHGKRLFFGYAQGVGCCAMLRMWKKTGERRYFDYVEQWADSLINDKGEIHLYHVETYNLDYINSGKVLFDLYRETGKEKYKTAMDALVKQLKNHPRTLEGAYWHKLIYQHQIWLDGLYMASPFLAQYGAEFNKPEWIDEAVKQFTLCQKHTYDAKTGLYHHAWDESKSQRWADPETGHSPNFWGRSIGWWFMAMVDALDFIPENHEGRARMIGWIQGLAEVLPAYQDKNGLWYQVLDQPKRKGNFPEASVTTQFMYAYAKAVNKGYIDPKYRAVAEKAFKGLKSKLMVERQDGTLTLTRCCQVGGLGGHPYRDGSFEYYIGEKMRDNDAKATGPFIMGCLELNK</sequence>
<dbReference type="InterPro" id="IPR005181">
    <property type="entry name" value="SASA"/>
</dbReference>
<evidence type="ECO:0000259" key="3">
    <source>
        <dbReference type="Pfam" id="PF03629"/>
    </source>
</evidence>